<comment type="caution">
    <text evidence="1">The sequence shown here is derived from an EMBL/GenBank/DDBJ whole genome shotgun (WGS) entry which is preliminary data.</text>
</comment>
<reference evidence="1 2" key="1">
    <citation type="submission" date="2017-06" db="EMBL/GenBank/DDBJ databases">
        <title>Ant-infecting Ophiocordyceps genomes reveal a high diversity of potential behavioral manipulation genes and a possible major role for enterotoxins.</title>
        <authorList>
            <person name="De Bekker C."/>
            <person name="Evans H.C."/>
            <person name="Brachmann A."/>
            <person name="Hughes D.P."/>
        </authorList>
    </citation>
    <scope>NUCLEOTIDE SEQUENCE [LARGE SCALE GENOMIC DNA]</scope>
    <source>
        <strain evidence="1 2">Map16</strain>
    </source>
</reference>
<dbReference type="STRING" id="2004952.A0A2C5Z051"/>
<gene>
    <name evidence="1" type="ORF">CDD80_3943</name>
</gene>
<dbReference type="EMBL" id="NJES01000358">
    <property type="protein sequence ID" value="PHH73233.1"/>
    <property type="molecule type" value="Genomic_DNA"/>
</dbReference>
<evidence type="ECO:0000313" key="1">
    <source>
        <dbReference type="EMBL" id="PHH73233.1"/>
    </source>
</evidence>
<sequence length="308" mass="31975">MLSMAQDEASMIRKIKEQASEEIGPVSLQLDAVTSIFNKIKEASFEIMDKIKKGAIDRPTSHKIPQVAPYDDFIWAPVREPYGLAISLEERIVRQQFNLLSETAEVILSESVEVDKLLGKATSKAKAAKEKAEKNAKKLSDNSQSGSWLGSVLAGAGVGIGSLFGAALGVGINAAGATAGATAGGVGTGTAIAGGVSADTVPILGAAEAIDVSTAELAAVIAEVDEGMAAEILRDTASGLRAPARAAAPRGPARVAEAPSLAKRGLVFRRENLSRWTFEATGPALERALRAAFALALEEAKQTMALPL</sequence>
<organism evidence="1 2">
    <name type="scientific">Ophiocordyceps camponoti-rufipedis</name>
    <dbReference type="NCBI Taxonomy" id="2004952"/>
    <lineage>
        <taxon>Eukaryota</taxon>
        <taxon>Fungi</taxon>
        <taxon>Dikarya</taxon>
        <taxon>Ascomycota</taxon>
        <taxon>Pezizomycotina</taxon>
        <taxon>Sordariomycetes</taxon>
        <taxon>Hypocreomycetidae</taxon>
        <taxon>Hypocreales</taxon>
        <taxon>Ophiocordycipitaceae</taxon>
        <taxon>Ophiocordyceps</taxon>
    </lineage>
</organism>
<proteinExistence type="predicted"/>
<dbReference type="Proteomes" id="UP000226431">
    <property type="component" value="Unassembled WGS sequence"/>
</dbReference>
<accession>A0A2C5Z051</accession>
<name>A0A2C5Z051_9HYPO</name>
<keyword evidence="2" id="KW-1185">Reference proteome</keyword>
<evidence type="ECO:0000313" key="2">
    <source>
        <dbReference type="Proteomes" id="UP000226431"/>
    </source>
</evidence>
<dbReference type="AlphaFoldDB" id="A0A2C5Z051"/>
<protein>
    <submittedName>
        <fullName evidence="1">Uncharacterized protein</fullName>
    </submittedName>
</protein>